<evidence type="ECO:0000313" key="2">
    <source>
        <dbReference type="EMBL" id="GAA1910408.1"/>
    </source>
</evidence>
<proteinExistence type="predicted"/>
<feature type="region of interest" description="Disordered" evidence="1">
    <location>
        <begin position="1"/>
        <end position="28"/>
    </location>
</feature>
<protein>
    <submittedName>
        <fullName evidence="2">Uncharacterized protein</fullName>
    </submittedName>
</protein>
<feature type="compositionally biased region" description="Basic and acidic residues" evidence="1">
    <location>
        <begin position="15"/>
        <end position="28"/>
    </location>
</feature>
<accession>A0ABP5ADW3</accession>
<reference evidence="3" key="1">
    <citation type="journal article" date="2019" name="Int. J. Syst. Evol. Microbiol.">
        <title>The Global Catalogue of Microorganisms (GCM) 10K type strain sequencing project: providing services to taxonomists for standard genome sequencing and annotation.</title>
        <authorList>
            <consortium name="The Broad Institute Genomics Platform"/>
            <consortium name="The Broad Institute Genome Sequencing Center for Infectious Disease"/>
            <person name="Wu L."/>
            <person name="Ma J."/>
        </authorList>
    </citation>
    <scope>NUCLEOTIDE SEQUENCE [LARGE SCALE GENOMIC DNA]</scope>
    <source>
        <strain evidence="3">JCM 13316</strain>
    </source>
</reference>
<organism evidence="2 3">
    <name type="scientific">Arthrobacter gandavensis</name>
    <dbReference type="NCBI Taxonomy" id="169960"/>
    <lineage>
        <taxon>Bacteria</taxon>
        <taxon>Bacillati</taxon>
        <taxon>Actinomycetota</taxon>
        <taxon>Actinomycetes</taxon>
        <taxon>Micrococcales</taxon>
        <taxon>Micrococcaceae</taxon>
        <taxon>Arthrobacter</taxon>
    </lineage>
</organism>
<sequence>MSFAELPGTFAPPHRGGDEFGREAAGKDAAKDGLVHGAAAQERKSGKILHAPILARCPAAPEYEDSKQTFRQLCAGPQLWCVS</sequence>
<keyword evidence="3" id="KW-1185">Reference proteome</keyword>
<dbReference type="EMBL" id="BAAALV010000002">
    <property type="protein sequence ID" value="GAA1910408.1"/>
    <property type="molecule type" value="Genomic_DNA"/>
</dbReference>
<dbReference type="Proteomes" id="UP001500784">
    <property type="component" value="Unassembled WGS sequence"/>
</dbReference>
<gene>
    <name evidence="2" type="ORF">GCM10009688_14060</name>
</gene>
<name>A0ABP5ADW3_9MICC</name>
<evidence type="ECO:0000313" key="3">
    <source>
        <dbReference type="Proteomes" id="UP001500784"/>
    </source>
</evidence>
<evidence type="ECO:0000256" key="1">
    <source>
        <dbReference type="SAM" id="MobiDB-lite"/>
    </source>
</evidence>
<comment type="caution">
    <text evidence="2">The sequence shown here is derived from an EMBL/GenBank/DDBJ whole genome shotgun (WGS) entry which is preliminary data.</text>
</comment>